<name>A0A974D252_XENLA</name>
<evidence type="ECO:0000313" key="1">
    <source>
        <dbReference type="EMBL" id="OCT83125.1"/>
    </source>
</evidence>
<organism evidence="1 2">
    <name type="scientific">Xenopus laevis</name>
    <name type="common">African clawed frog</name>
    <dbReference type="NCBI Taxonomy" id="8355"/>
    <lineage>
        <taxon>Eukaryota</taxon>
        <taxon>Metazoa</taxon>
        <taxon>Chordata</taxon>
        <taxon>Craniata</taxon>
        <taxon>Vertebrata</taxon>
        <taxon>Euteleostomi</taxon>
        <taxon>Amphibia</taxon>
        <taxon>Batrachia</taxon>
        <taxon>Anura</taxon>
        <taxon>Pipoidea</taxon>
        <taxon>Pipidae</taxon>
        <taxon>Xenopodinae</taxon>
        <taxon>Xenopus</taxon>
        <taxon>Xenopus</taxon>
    </lineage>
</organism>
<gene>
    <name evidence="1" type="ORF">XELAEV_18025664mg</name>
</gene>
<proteinExistence type="predicted"/>
<accession>A0A974D252</accession>
<dbReference type="Proteomes" id="UP000694892">
    <property type="component" value="Chromosome 4S"/>
</dbReference>
<reference evidence="2" key="1">
    <citation type="journal article" date="2016" name="Nature">
        <title>Genome evolution in the allotetraploid frog Xenopus laevis.</title>
        <authorList>
            <person name="Session A.M."/>
            <person name="Uno Y."/>
            <person name="Kwon T."/>
            <person name="Chapman J.A."/>
            <person name="Toyoda A."/>
            <person name="Takahashi S."/>
            <person name="Fukui A."/>
            <person name="Hikosaka A."/>
            <person name="Suzuki A."/>
            <person name="Kondo M."/>
            <person name="van Heeringen S.J."/>
            <person name="Quigley I."/>
            <person name="Heinz S."/>
            <person name="Ogino H."/>
            <person name="Ochi H."/>
            <person name="Hellsten U."/>
            <person name="Lyons J.B."/>
            <person name="Simakov O."/>
            <person name="Putnam N."/>
            <person name="Stites J."/>
            <person name="Kuroki Y."/>
            <person name="Tanaka T."/>
            <person name="Michiue T."/>
            <person name="Watanabe M."/>
            <person name="Bogdanovic O."/>
            <person name="Lister R."/>
            <person name="Georgiou G."/>
            <person name="Paranjpe S.S."/>
            <person name="van Kruijsbergen I."/>
            <person name="Shu S."/>
            <person name="Carlson J."/>
            <person name="Kinoshita T."/>
            <person name="Ohta Y."/>
            <person name="Mawaribuchi S."/>
            <person name="Jenkins J."/>
            <person name="Grimwood J."/>
            <person name="Schmutz J."/>
            <person name="Mitros T."/>
            <person name="Mozaffari S.V."/>
            <person name="Suzuki Y."/>
            <person name="Haramoto Y."/>
            <person name="Yamamoto T.S."/>
            <person name="Takagi C."/>
            <person name="Heald R."/>
            <person name="Miller K."/>
            <person name="Haudenschild C."/>
            <person name="Kitzman J."/>
            <person name="Nakayama T."/>
            <person name="Izutsu Y."/>
            <person name="Robert J."/>
            <person name="Fortriede J."/>
            <person name="Burns K."/>
            <person name="Lotay V."/>
            <person name="Karimi K."/>
            <person name="Yasuoka Y."/>
            <person name="Dichmann D.S."/>
            <person name="Flajnik M.F."/>
            <person name="Houston D.W."/>
            <person name="Shendure J."/>
            <person name="DuPasquier L."/>
            <person name="Vize P.D."/>
            <person name="Zorn A.M."/>
            <person name="Ito M."/>
            <person name="Marcotte E.M."/>
            <person name="Wallingford J.B."/>
            <person name="Ito Y."/>
            <person name="Asashima M."/>
            <person name="Ueno N."/>
            <person name="Matsuda Y."/>
            <person name="Veenstra G.J."/>
            <person name="Fujiyama A."/>
            <person name="Harland R.M."/>
            <person name="Taira M."/>
            <person name="Rokhsar D.S."/>
        </authorList>
    </citation>
    <scope>NUCLEOTIDE SEQUENCE [LARGE SCALE GENOMIC DNA]</scope>
    <source>
        <strain evidence="2">J</strain>
    </source>
</reference>
<dbReference type="AlphaFoldDB" id="A0A974D252"/>
<dbReference type="EMBL" id="CM004473">
    <property type="protein sequence ID" value="OCT83125.1"/>
    <property type="molecule type" value="Genomic_DNA"/>
</dbReference>
<sequence>MLLLVRPYGQKAKLFLCPIQAGALIIFLLSATAHPNSTSRYRLDIFLEEERQLKIYTSSPKLQLVLRVELWREWLMKLMLTLIQ</sequence>
<protein>
    <submittedName>
        <fullName evidence="1">Uncharacterized protein</fullName>
    </submittedName>
</protein>
<evidence type="ECO:0000313" key="2">
    <source>
        <dbReference type="Proteomes" id="UP000694892"/>
    </source>
</evidence>